<dbReference type="Pfam" id="PF06414">
    <property type="entry name" value="Zeta_toxin"/>
    <property type="match status" value="1"/>
</dbReference>
<dbReference type="PANTHER" id="PTHR39206:SF1">
    <property type="entry name" value="SLL8004 PROTEIN"/>
    <property type="match status" value="1"/>
</dbReference>
<reference evidence="4 5" key="1">
    <citation type="submission" date="2018-10" db="EMBL/GenBank/DDBJ databases">
        <title>Transmission dynamics of multidrug resistant bacteria on intensive care unit surfaces.</title>
        <authorList>
            <person name="D'Souza A.W."/>
            <person name="Potter R.F."/>
            <person name="Wallace M."/>
            <person name="Shupe A."/>
            <person name="Patel S."/>
            <person name="Sun S."/>
            <person name="Gul D."/>
            <person name="Kwon J.H."/>
            <person name="Andleeb S."/>
            <person name="Burnham C.-A.D."/>
            <person name="Dantas G."/>
        </authorList>
    </citation>
    <scope>NUCLEOTIDE SEQUENCE [LARGE SCALE GENOMIC DNA]</scope>
    <source>
        <strain evidence="4 5">PX_177</strain>
    </source>
</reference>
<comment type="caution">
    <text evidence="4">The sequence shown here is derived from an EMBL/GenBank/DDBJ whole genome shotgun (WGS) entry which is preliminary data.</text>
</comment>
<evidence type="ECO:0000313" key="5">
    <source>
        <dbReference type="Proteomes" id="UP000276506"/>
    </source>
</evidence>
<protein>
    <recommendedName>
        <fullName evidence="3">Zeta toxin domain-containing protein</fullName>
    </recommendedName>
</protein>
<dbReference type="Proteomes" id="UP000276506">
    <property type="component" value="Unassembled WGS sequence"/>
</dbReference>
<dbReference type="GO" id="GO:0016301">
    <property type="term" value="F:kinase activity"/>
    <property type="evidence" value="ECO:0007669"/>
    <property type="project" value="InterPro"/>
</dbReference>
<keyword evidence="1" id="KW-0547">Nucleotide-binding</keyword>
<keyword evidence="2" id="KW-0067">ATP-binding</keyword>
<dbReference type="EMBL" id="RHQL01000010">
    <property type="protein sequence ID" value="RRV08869.1"/>
    <property type="molecule type" value="Genomic_DNA"/>
</dbReference>
<evidence type="ECO:0000256" key="2">
    <source>
        <dbReference type="ARBA" id="ARBA00022840"/>
    </source>
</evidence>
<dbReference type="InterPro" id="IPR010488">
    <property type="entry name" value="Zeta_toxin_domain"/>
</dbReference>
<dbReference type="RefSeq" id="WP_125877988.1">
    <property type="nucleotide sequence ID" value="NZ_RHQL01000010.1"/>
</dbReference>
<evidence type="ECO:0000313" key="4">
    <source>
        <dbReference type="EMBL" id="RRV08869.1"/>
    </source>
</evidence>
<dbReference type="PANTHER" id="PTHR39206">
    <property type="entry name" value="SLL8004 PROTEIN"/>
    <property type="match status" value="1"/>
</dbReference>
<dbReference type="InterPro" id="IPR027417">
    <property type="entry name" value="P-loop_NTPase"/>
</dbReference>
<dbReference type="SUPFAM" id="SSF52540">
    <property type="entry name" value="P-loop containing nucleoside triphosphate hydrolases"/>
    <property type="match status" value="1"/>
</dbReference>
<feature type="domain" description="Zeta toxin" evidence="3">
    <location>
        <begin position="104"/>
        <end position="184"/>
    </location>
</feature>
<gene>
    <name evidence="4" type="ORF">EGJ28_16530</name>
</gene>
<proteinExistence type="predicted"/>
<dbReference type="AlphaFoldDB" id="A0A3R8U792"/>
<sequence>MQQQVPRLRVFAGPNGSGKSTIKDRVPPHLIYTYVNADELQKEAVATGAVDLTPFGITTTTEDIQAFFGAHGLCAMAGFADHLHQISFDGTGVRFGNKVNAYHASVVADFIRQQLLAKRESFTFETVMSSRDKVDFMRQAQEQGYRTYLYFVATEDPSININRVANRVKDGGHNVPEQKIIERYWRSLDLLPQAILVSNRAFLFDNSGERSVLEVEITDAEQAEFKVDDVHDWCMRTLYALVDQPKP</sequence>
<name>A0A3R8U792_9GAMM</name>
<dbReference type="GO" id="GO:0005524">
    <property type="term" value="F:ATP binding"/>
    <property type="evidence" value="ECO:0007669"/>
    <property type="project" value="UniProtKB-KW"/>
</dbReference>
<evidence type="ECO:0000259" key="3">
    <source>
        <dbReference type="Pfam" id="PF06414"/>
    </source>
</evidence>
<accession>A0A3R8U792</accession>
<organism evidence="4 5">
    <name type="scientific">Stutzerimonas xanthomarina</name>
    <dbReference type="NCBI Taxonomy" id="271420"/>
    <lineage>
        <taxon>Bacteria</taxon>
        <taxon>Pseudomonadati</taxon>
        <taxon>Pseudomonadota</taxon>
        <taxon>Gammaproteobacteria</taxon>
        <taxon>Pseudomonadales</taxon>
        <taxon>Pseudomonadaceae</taxon>
        <taxon>Stutzerimonas</taxon>
    </lineage>
</organism>
<dbReference type="Gene3D" id="3.40.50.300">
    <property type="entry name" value="P-loop containing nucleotide triphosphate hydrolases"/>
    <property type="match status" value="1"/>
</dbReference>
<evidence type="ECO:0000256" key="1">
    <source>
        <dbReference type="ARBA" id="ARBA00022741"/>
    </source>
</evidence>